<dbReference type="PRINTS" id="PR00412">
    <property type="entry name" value="EPOXHYDRLASE"/>
</dbReference>
<dbReference type="EMBL" id="NAJM01000009">
    <property type="protein sequence ID" value="RVX73250.1"/>
    <property type="molecule type" value="Genomic_DNA"/>
</dbReference>
<proteinExistence type="predicted"/>
<dbReference type="InterPro" id="IPR000639">
    <property type="entry name" value="Epox_hydrolase-like"/>
</dbReference>
<dbReference type="PANTHER" id="PTHR43433:SF5">
    <property type="entry name" value="AB HYDROLASE-1 DOMAIN-CONTAINING PROTEIN"/>
    <property type="match status" value="1"/>
</dbReference>
<dbReference type="InterPro" id="IPR029058">
    <property type="entry name" value="AB_hydrolase_fold"/>
</dbReference>
<comment type="caution">
    <text evidence="2">The sequence shown here is derived from an EMBL/GenBank/DDBJ whole genome shotgun (WGS) entry which is preliminary data.</text>
</comment>
<dbReference type="InterPro" id="IPR000073">
    <property type="entry name" value="AB_hydrolase_1"/>
</dbReference>
<reference evidence="2 3" key="1">
    <citation type="submission" date="2017-03" db="EMBL/GenBank/DDBJ databases">
        <title>Genomes of endolithic fungi from Antarctica.</title>
        <authorList>
            <person name="Coleine C."/>
            <person name="Masonjones S."/>
            <person name="Stajich J.E."/>
        </authorList>
    </citation>
    <scope>NUCLEOTIDE SEQUENCE [LARGE SCALE GENOMIC DNA]</scope>
    <source>
        <strain evidence="2 3">CCFEE 6314</strain>
    </source>
</reference>
<dbReference type="GO" id="GO:0003824">
    <property type="term" value="F:catalytic activity"/>
    <property type="evidence" value="ECO:0007669"/>
    <property type="project" value="InterPro"/>
</dbReference>
<name>A0A438NC62_EXOME</name>
<dbReference type="Gene3D" id="3.40.50.1820">
    <property type="entry name" value="alpha/beta hydrolase"/>
    <property type="match status" value="1"/>
</dbReference>
<accession>A0A438NC62</accession>
<dbReference type="AlphaFoldDB" id="A0A438NC62"/>
<evidence type="ECO:0000259" key="1">
    <source>
        <dbReference type="Pfam" id="PF00561"/>
    </source>
</evidence>
<protein>
    <recommendedName>
        <fullName evidence="1">AB hydrolase-1 domain-containing protein</fullName>
    </recommendedName>
</protein>
<organism evidence="2 3">
    <name type="scientific">Exophiala mesophila</name>
    <name type="common">Black yeast-like fungus</name>
    <dbReference type="NCBI Taxonomy" id="212818"/>
    <lineage>
        <taxon>Eukaryota</taxon>
        <taxon>Fungi</taxon>
        <taxon>Dikarya</taxon>
        <taxon>Ascomycota</taxon>
        <taxon>Pezizomycotina</taxon>
        <taxon>Eurotiomycetes</taxon>
        <taxon>Chaetothyriomycetidae</taxon>
        <taxon>Chaetothyriales</taxon>
        <taxon>Herpotrichiellaceae</taxon>
        <taxon>Exophiala</taxon>
    </lineage>
</organism>
<feature type="domain" description="AB hydrolase-1" evidence="1">
    <location>
        <begin position="45"/>
        <end position="299"/>
    </location>
</feature>
<dbReference type="SUPFAM" id="SSF53474">
    <property type="entry name" value="alpha/beta-Hydrolases"/>
    <property type="match status" value="1"/>
</dbReference>
<gene>
    <name evidence="2" type="ORF">B0A52_02378</name>
</gene>
<dbReference type="OrthoDB" id="408373at2759"/>
<sequence>MPSFESSIDSARLYYVDYIPARSPFAPPFQPTDQPSLYFTDKDTTLIFIHGWPMSHRMYEHLLLRLSQTHGVRCIASDRRGFGNSEWSGNKGYDKDITYQTFAQDTIDLLHVVRENGVRKFYFVGASMGCGETVLSYLSCSPELQQDCLGFVWMGPSAPYPLATETNPTAPSRELWDMILAGFRADSVAFVHASIGGVFGIPFNIGIELPESVLNKFEAIVAQADSLAIERCVQIISSTDLTENIRQLDRADVKILVIHGDSDQSMPASASADIIQSLAKQTKVKIYDKAAHGLYLTHADQVIKDILEFVFGSRG</sequence>
<dbReference type="Proteomes" id="UP000288859">
    <property type="component" value="Unassembled WGS sequence"/>
</dbReference>
<dbReference type="InterPro" id="IPR050471">
    <property type="entry name" value="AB_hydrolase"/>
</dbReference>
<dbReference type="PANTHER" id="PTHR43433">
    <property type="entry name" value="HYDROLASE, ALPHA/BETA FOLD FAMILY PROTEIN"/>
    <property type="match status" value="1"/>
</dbReference>
<dbReference type="Pfam" id="PF00561">
    <property type="entry name" value="Abhydrolase_1"/>
    <property type="match status" value="1"/>
</dbReference>
<evidence type="ECO:0000313" key="2">
    <source>
        <dbReference type="EMBL" id="RVX73250.1"/>
    </source>
</evidence>
<evidence type="ECO:0000313" key="3">
    <source>
        <dbReference type="Proteomes" id="UP000288859"/>
    </source>
</evidence>